<evidence type="ECO:0000259" key="3">
    <source>
        <dbReference type="Pfam" id="PF21075"/>
    </source>
</evidence>
<feature type="domain" description="NAD-glutamate dehydrogenase ACT2" evidence="4">
    <location>
        <begin position="400"/>
        <end position="490"/>
    </location>
</feature>
<evidence type="ECO:0000313" key="6">
    <source>
        <dbReference type="EMBL" id="CAB4846396.1"/>
    </source>
</evidence>
<dbReference type="PANTHER" id="PTHR43403:SF1">
    <property type="entry name" value="NAD-SPECIFIC GLUTAMATE DEHYDROGENASE"/>
    <property type="match status" value="1"/>
</dbReference>
<dbReference type="SUPFAM" id="SSF53223">
    <property type="entry name" value="Aminoacid dehydrogenase-like, N-terminal domain"/>
    <property type="match status" value="1"/>
</dbReference>
<dbReference type="EMBL" id="CAFBIX010000005">
    <property type="protein sequence ID" value="CAB4846396.1"/>
    <property type="molecule type" value="Genomic_DNA"/>
</dbReference>
<dbReference type="Pfam" id="PF05088">
    <property type="entry name" value="Bac_GDH_CD"/>
    <property type="match status" value="1"/>
</dbReference>
<dbReference type="PIRSF" id="PIRSF036761">
    <property type="entry name" value="GDH_Mll4104"/>
    <property type="match status" value="1"/>
</dbReference>
<dbReference type="InterPro" id="IPR049058">
    <property type="entry name" value="NAD_Glu_DH_HM2"/>
</dbReference>
<dbReference type="InterPro" id="IPR048381">
    <property type="entry name" value="GDH_C"/>
</dbReference>
<feature type="domain" description="NAD-glutamate dehydrogenase catalytic" evidence="1">
    <location>
        <begin position="724"/>
        <end position="1219"/>
    </location>
</feature>
<dbReference type="InterPro" id="IPR028971">
    <property type="entry name" value="NAD-GDH_cat"/>
</dbReference>
<dbReference type="InterPro" id="IPR049064">
    <property type="entry name" value="NAD_Glu_DH_ACT3"/>
</dbReference>
<dbReference type="Pfam" id="PF21077">
    <property type="entry name" value="GDH_ACT3"/>
    <property type="match status" value="1"/>
</dbReference>
<dbReference type="GO" id="GO:0004069">
    <property type="term" value="F:L-aspartate:2-oxoglutarate aminotransferase activity"/>
    <property type="evidence" value="ECO:0007669"/>
    <property type="project" value="InterPro"/>
</dbReference>
<evidence type="ECO:0000259" key="2">
    <source>
        <dbReference type="Pfam" id="PF21074"/>
    </source>
</evidence>
<dbReference type="InterPro" id="IPR007780">
    <property type="entry name" value="NAD_Glu_DH_bac"/>
</dbReference>
<feature type="domain" description="NAD-glutamate dehydrogenase ACT3" evidence="5">
    <location>
        <begin position="548"/>
        <end position="619"/>
    </location>
</feature>
<dbReference type="GO" id="GO:0006538">
    <property type="term" value="P:L-glutamate catabolic process"/>
    <property type="evidence" value="ECO:0007669"/>
    <property type="project" value="InterPro"/>
</dbReference>
<reference evidence="6" key="1">
    <citation type="submission" date="2020-05" db="EMBL/GenBank/DDBJ databases">
        <authorList>
            <person name="Chiriac C."/>
            <person name="Salcher M."/>
            <person name="Ghai R."/>
            <person name="Kavagutti S V."/>
        </authorList>
    </citation>
    <scope>NUCLEOTIDE SEQUENCE</scope>
</reference>
<evidence type="ECO:0000259" key="4">
    <source>
        <dbReference type="Pfam" id="PF21076"/>
    </source>
</evidence>
<dbReference type="Pfam" id="PF21076">
    <property type="entry name" value="GDH_ACT2"/>
    <property type="match status" value="1"/>
</dbReference>
<dbReference type="InterPro" id="IPR049062">
    <property type="entry name" value="NAD_Glu_DH_ACT2"/>
</dbReference>
<dbReference type="Pfam" id="PF21074">
    <property type="entry name" value="GDH_C"/>
    <property type="match status" value="1"/>
</dbReference>
<sequence>MSITSRGSRRLEDARDDLVTRVGAAIPKALSHVVPRYFDLVAPEDLVGTEVRDLQAMIEAHVALGQKRVPGSANVKAISPTLDSAGWHSLHTVVQVVTDDMPFLVDSVSAELSRQDRSIRVIIHPRFWVKRDADGGLIEILDRDVLPGEAPLDGALQESWMSVEVDRESEASELAAIESNIQQVLSDVRATVQDWPAMQTKLEQVISEIESASGVSERERREAIELLSWLTENHFTFVGYSQYALTKNTLASVPGAGLGTLRDATTGSYLSEDDQDHSAMSSLMIITKAKMRSTVHRPVYLDYVGIKQVDANGKQIGEHRFLGLFSSAAYNQSVLNIPVIASKVADVAESMALGRDSHSGKDLMQFMETYPRDEMFQISATELEDVARRVLQLQERRQVRVFTRTEVFGRYVSALVYFPRDRYTTEVRLRMEAILLAAYGATFIDHTARISESVLARLHFVIRKPLGREIPEIDLELLETQLAEATRFWEDDFSESLVDQVGEEESVRLLREWGKSFPESFKEDIPAVNAVSHLNVLESLADQSAGAIKVAMYTPESDEEGTRRFTIYRLGNSITLSAVLPILHDLGVEVIDERAYDLRREGQPVAWVYDFGLRFDVSKAPAITSLSERFCETFMATWQGEVDSDPFNALVIHGGLTARNVGIIRAYAAYLRQAGTPFSRAYLQQVLLANVGIVQLLVQLFAVRFDPELEGDRKSKQQELVTKIDAALDAVASLDHDRIMRASVALVSATIRTNVYQLDAAGSYPQVMAFKLDPHAVPDLPLPLPKFEIWVFSPRVEGVHLRFASVARGGLRWSDRQEDFRTEILGLVKAQMVKNSVIVPSGAKGGFVLKRGPEPSDRDAWLAEGIACYQMFIGALLDVTDNLVNGEVVPPVRVIRHDVDDPYLVVAADKGTATFSDIANKISVDRGFWMGDAFASGGSVGYDHKVMGITAKGAWESVKRHFLELGVNTQTQDFTAVGVGDMSGDVFGNGMLLSEHIRLVAAFDHRHIFLDPNPDAAKSFVERHRMFMLPLSSWEDYNVKLISKGGGIYPRSVKSIDLTPEVKLALGVAPDVNSVTPNELLTLILQAPVDLLWNGGIGTYIKSSTETHAQVGDKANDAIRINGNEIRARVIGEGGNLGATQLGRIEAARAGIKLNTDAIDNSAGVDTSDHEVNIKILLDQAVTAGTLSVEDRNKQLAVMTDEVGELVLRDNYEQNLILEQARYQAPEMLRVHKRLIDAMETEGLLNRAIEYLPTDAQLDALHAQGQGLTSPELSVLMAYVKIDLSRDRANDEIVDEPWCREVLQKYFPSDLRVKYASLMDTHPLRKEIISTVLTNDMVNRGGITFAWRAAEESGAGNSEIIRAFTVSREIFGLTKLWEDLETLDGLVSTDCQTQVILESRRLLDRATRWFLQSRGGRLNVEEEIAKFGTTVAKLTPLIPEMLRGVEKDRSAAIAKKYQAQGVPAELARRTGSFLDEFSLLDIIEIADREKADPMVVAELYFAISERYDIDRMLFHITALARDDRWTAYARSALRSDLYVALAALTSRVAQATNDSEAIDARISKWETRFAEGVARTRATLNEIAHSEQNDLATLSVALRAIRTLAGQGAS</sequence>
<name>A0A6J7BL14_9ZZZZ</name>
<evidence type="ECO:0000259" key="1">
    <source>
        <dbReference type="Pfam" id="PF05088"/>
    </source>
</evidence>
<dbReference type="InterPro" id="IPR036291">
    <property type="entry name" value="NAD(P)-bd_dom_sf"/>
</dbReference>
<dbReference type="PANTHER" id="PTHR43403">
    <property type="entry name" value="NAD-SPECIFIC GLUTAMATE DEHYDROGENASE"/>
    <property type="match status" value="1"/>
</dbReference>
<dbReference type="Pfam" id="PF21078">
    <property type="entry name" value="GDH_HM3"/>
    <property type="match status" value="1"/>
</dbReference>
<dbReference type="Pfam" id="PF21075">
    <property type="entry name" value="GDH_ACT1"/>
    <property type="match status" value="1"/>
</dbReference>
<dbReference type="InterPro" id="IPR024727">
    <property type="entry name" value="NAD_Glu_DH_N_ACT1"/>
</dbReference>
<dbReference type="Pfam" id="PF21079">
    <property type="entry name" value="GDH_HM2"/>
    <property type="match status" value="1"/>
</dbReference>
<accession>A0A6J7BL14</accession>
<dbReference type="GO" id="GO:0004352">
    <property type="term" value="F:glutamate dehydrogenase (NAD+) activity"/>
    <property type="evidence" value="ECO:0007669"/>
    <property type="project" value="InterPro"/>
</dbReference>
<protein>
    <submittedName>
        <fullName evidence="6">Unannotated protein</fullName>
    </submittedName>
</protein>
<feature type="domain" description="NAD-specific glutamate dehydrogenase C-terminal" evidence="2">
    <location>
        <begin position="1265"/>
        <end position="1602"/>
    </location>
</feature>
<proteinExistence type="predicted"/>
<dbReference type="InterPro" id="IPR046346">
    <property type="entry name" value="Aminoacid_DH-like_N_sf"/>
</dbReference>
<dbReference type="SUPFAM" id="SSF51735">
    <property type="entry name" value="NAD(P)-binding Rossmann-fold domains"/>
    <property type="match status" value="1"/>
</dbReference>
<gene>
    <name evidence="6" type="ORF">UFOPK3278_00301</name>
</gene>
<organism evidence="6">
    <name type="scientific">freshwater metagenome</name>
    <dbReference type="NCBI Taxonomy" id="449393"/>
    <lineage>
        <taxon>unclassified sequences</taxon>
        <taxon>metagenomes</taxon>
        <taxon>ecological metagenomes</taxon>
    </lineage>
</organism>
<dbReference type="InterPro" id="IPR049059">
    <property type="entry name" value="NAD_Glu_DH_HM1"/>
</dbReference>
<evidence type="ECO:0000259" key="5">
    <source>
        <dbReference type="Pfam" id="PF21077"/>
    </source>
</evidence>
<dbReference type="Pfam" id="PF21073">
    <property type="entry name" value="GDH_HM1"/>
    <property type="match status" value="1"/>
</dbReference>
<dbReference type="Gene3D" id="3.40.50.720">
    <property type="entry name" value="NAD(P)-binding Rossmann-like Domain"/>
    <property type="match status" value="1"/>
</dbReference>
<feature type="domain" description="NAD-glutamate dehydrogenase N-terminal ACT1" evidence="3">
    <location>
        <begin position="35"/>
        <end position="180"/>
    </location>
</feature>
<dbReference type="InterPro" id="IPR049056">
    <property type="entry name" value="NAD_Glu_DH_HM3"/>
</dbReference>